<dbReference type="InterPro" id="IPR045263">
    <property type="entry name" value="GLUT"/>
</dbReference>
<dbReference type="GO" id="GO:0005886">
    <property type="term" value="C:plasma membrane"/>
    <property type="evidence" value="ECO:0007669"/>
    <property type="project" value="TreeGrafter"/>
</dbReference>
<comment type="subcellular location">
    <subcellularLocation>
        <location evidence="1">Membrane</location>
        <topology evidence="1">Multi-pass membrane protein</topology>
    </subcellularLocation>
</comment>
<evidence type="ECO:0000256" key="2">
    <source>
        <dbReference type="ARBA" id="ARBA00022692"/>
    </source>
</evidence>
<keyword evidence="4 5" id="KW-0472">Membrane</keyword>
<evidence type="ECO:0000313" key="6">
    <source>
        <dbReference type="Proteomes" id="UP001652622"/>
    </source>
</evidence>
<dbReference type="Gene3D" id="1.20.1250.20">
    <property type="entry name" value="MFS general substrate transporter like domains"/>
    <property type="match status" value="1"/>
</dbReference>
<dbReference type="GeneID" id="117674693"/>
<evidence type="ECO:0000256" key="4">
    <source>
        <dbReference type="ARBA" id="ARBA00023136"/>
    </source>
</evidence>
<feature type="transmembrane region" description="Helical" evidence="5">
    <location>
        <begin position="21"/>
        <end position="40"/>
    </location>
</feature>
<evidence type="ECO:0000313" key="7">
    <source>
        <dbReference type="RefSeq" id="XP_034288732.1"/>
    </source>
</evidence>
<proteinExistence type="predicted"/>
<sequence>MANLVPLVAARSQRGRNDWSISLITASLAGAFGSSFLYGYNLSVVNAPTVFIKKFYNETWERRYNQSITEQSLTLLWTLSVSIFAVGGLLGALIVTPAVKYFESERCC</sequence>
<dbReference type="GO" id="GO:0055056">
    <property type="term" value="F:D-glucose transmembrane transporter activity"/>
    <property type="evidence" value="ECO:0007669"/>
    <property type="project" value="TreeGrafter"/>
</dbReference>
<organism evidence="6 7">
    <name type="scientific">Pantherophis guttatus</name>
    <name type="common">Corn snake</name>
    <name type="synonym">Elaphe guttata</name>
    <dbReference type="NCBI Taxonomy" id="94885"/>
    <lineage>
        <taxon>Eukaryota</taxon>
        <taxon>Metazoa</taxon>
        <taxon>Chordata</taxon>
        <taxon>Craniata</taxon>
        <taxon>Vertebrata</taxon>
        <taxon>Euteleostomi</taxon>
        <taxon>Lepidosauria</taxon>
        <taxon>Squamata</taxon>
        <taxon>Bifurcata</taxon>
        <taxon>Unidentata</taxon>
        <taxon>Episquamata</taxon>
        <taxon>Toxicofera</taxon>
        <taxon>Serpentes</taxon>
        <taxon>Colubroidea</taxon>
        <taxon>Colubridae</taxon>
        <taxon>Colubrinae</taxon>
        <taxon>Pantherophis</taxon>
    </lineage>
</organism>
<keyword evidence="2 5" id="KW-0812">Transmembrane</keyword>
<dbReference type="PANTHER" id="PTHR23503:SF35">
    <property type="entry name" value="SOLUTE CARRIER FAMILY 2, FACILITATED GLUCOSE TRANSPORTER MEMBER 9"/>
    <property type="match status" value="1"/>
</dbReference>
<dbReference type="PANTHER" id="PTHR23503">
    <property type="entry name" value="SOLUTE CARRIER FAMILY 2"/>
    <property type="match status" value="1"/>
</dbReference>
<protein>
    <submittedName>
        <fullName evidence="7">Solute carrier family 2, facilitated glucose transporter member 9-like isoform X2</fullName>
    </submittedName>
</protein>
<dbReference type="AlphaFoldDB" id="A0A6P9CZL2"/>
<keyword evidence="6" id="KW-1185">Reference proteome</keyword>
<dbReference type="GO" id="GO:0070837">
    <property type="term" value="P:dehydroascorbic acid transport"/>
    <property type="evidence" value="ECO:0007669"/>
    <property type="project" value="TreeGrafter"/>
</dbReference>
<gene>
    <name evidence="7" type="primary">LOC117674693</name>
</gene>
<keyword evidence="3 5" id="KW-1133">Transmembrane helix</keyword>
<dbReference type="InterPro" id="IPR005828">
    <property type="entry name" value="MFS_sugar_transport-like"/>
</dbReference>
<dbReference type="Pfam" id="PF00083">
    <property type="entry name" value="Sugar_tr"/>
    <property type="match status" value="1"/>
</dbReference>
<reference evidence="7" key="1">
    <citation type="submission" date="2025-08" db="UniProtKB">
        <authorList>
            <consortium name="RefSeq"/>
        </authorList>
    </citation>
    <scope>IDENTIFICATION</scope>
    <source>
        <tissue evidence="7">Blood</tissue>
    </source>
</reference>
<accession>A0A6P9CZL2</accession>
<dbReference type="RefSeq" id="XP_034288732.1">
    <property type="nucleotide sequence ID" value="XM_034432841.2"/>
</dbReference>
<feature type="transmembrane region" description="Helical" evidence="5">
    <location>
        <begin position="75"/>
        <end position="96"/>
    </location>
</feature>
<evidence type="ECO:0000256" key="1">
    <source>
        <dbReference type="ARBA" id="ARBA00004141"/>
    </source>
</evidence>
<evidence type="ECO:0000256" key="5">
    <source>
        <dbReference type="SAM" id="Phobius"/>
    </source>
</evidence>
<dbReference type="Proteomes" id="UP001652622">
    <property type="component" value="Unplaced"/>
</dbReference>
<dbReference type="InterPro" id="IPR036259">
    <property type="entry name" value="MFS_trans_sf"/>
</dbReference>
<dbReference type="GO" id="GO:0046323">
    <property type="term" value="P:D-glucose import"/>
    <property type="evidence" value="ECO:0007669"/>
    <property type="project" value="TreeGrafter"/>
</dbReference>
<name>A0A6P9CZL2_PANGU</name>
<evidence type="ECO:0000256" key="3">
    <source>
        <dbReference type="ARBA" id="ARBA00022989"/>
    </source>
</evidence>